<keyword evidence="1" id="KW-0732">Signal</keyword>
<feature type="chain" id="PRO_5045189524" evidence="1">
    <location>
        <begin position="20"/>
        <end position="120"/>
    </location>
</feature>
<protein>
    <submittedName>
        <fullName evidence="2">DUF2531 family protein</fullName>
    </submittedName>
</protein>
<accession>A0ABY5X7P8</accession>
<dbReference type="Pfam" id="PF10748">
    <property type="entry name" value="HofP"/>
    <property type="match status" value="1"/>
</dbReference>
<name>A0ABY5X7P8_ERWPY</name>
<dbReference type="EMBL" id="CP103445">
    <property type="protein sequence ID" value="UWS33420.1"/>
    <property type="molecule type" value="Genomic_DNA"/>
</dbReference>
<dbReference type="InterPro" id="IPR019684">
    <property type="entry name" value="HofP"/>
</dbReference>
<dbReference type="GeneID" id="92235465"/>
<dbReference type="RefSeq" id="WP_014539694.1">
    <property type="nucleotide sequence ID" value="NZ_CP023567.1"/>
</dbReference>
<proteinExistence type="predicted"/>
<keyword evidence="3" id="KW-1185">Reference proteome</keyword>
<evidence type="ECO:0000313" key="3">
    <source>
        <dbReference type="Proteomes" id="UP001058553"/>
    </source>
</evidence>
<evidence type="ECO:0000313" key="2">
    <source>
        <dbReference type="EMBL" id="UWS33420.1"/>
    </source>
</evidence>
<gene>
    <name evidence="2" type="ORF">NYP84_17900</name>
</gene>
<reference evidence="2" key="1">
    <citation type="submission" date="2022-07" db="EMBL/GenBank/DDBJ databases">
        <title>Genetic diversity of Erwinia pyrifoliae.</title>
        <authorList>
            <person name="Park D.S."/>
            <person name="Ham H."/>
        </authorList>
    </citation>
    <scope>NUCLEOTIDE SEQUENCE</scope>
    <source>
        <strain evidence="2">CP201486</strain>
    </source>
</reference>
<sequence length="120" mass="13288">MNAKLACALLLLLMFNSRARDPFFPPQSHLCQPLTPADSGWRLLGVIGRSDYYHAWLAASGGKTLRRKTGDLLPGTPWRVTRIDAHGTTLTPIQDCQPAQRLVLKGRHNAQNSWSVDGIN</sequence>
<feature type="signal peptide" evidence="1">
    <location>
        <begin position="1"/>
        <end position="19"/>
    </location>
</feature>
<evidence type="ECO:0000256" key="1">
    <source>
        <dbReference type="SAM" id="SignalP"/>
    </source>
</evidence>
<organism evidence="2 3">
    <name type="scientific">Erwinia pyrifoliae</name>
    <dbReference type="NCBI Taxonomy" id="79967"/>
    <lineage>
        <taxon>Bacteria</taxon>
        <taxon>Pseudomonadati</taxon>
        <taxon>Pseudomonadota</taxon>
        <taxon>Gammaproteobacteria</taxon>
        <taxon>Enterobacterales</taxon>
        <taxon>Erwiniaceae</taxon>
        <taxon>Erwinia</taxon>
    </lineage>
</organism>
<dbReference type="Proteomes" id="UP001058553">
    <property type="component" value="Chromosome"/>
</dbReference>